<dbReference type="KEGG" id="aad:TC41_0725"/>
<accession>F8IEG9</accession>
<dbReference type="EMBL" id="CP002902">
    <property type="protein sequence ID" value="AEJ42683.1"/>
    <property type="molecule type" value="Genomic_DNA"/>
</dbReference>
<organism evidence="2 3">
    <name type="scientific">Alicyclobacillus acidocaldarius (strain Tc-4-1)</name>
    <name type="common">Bacillus acidocaldarius</name>
    <dbReference type="NCBI Taxonomy" id="1048834"/>
    <lineage>
        <taxon>Bacteria</taxon>
        <taxon>Bacillati</taxon>
        <taxon>Bacillota</taxon>
        <taxon>Bacilli</taxon>
        <taxon>Bacillales</taxon>
        <taxon>Alicyclobacillaceae</taxon>
        <taxon>Alicyclobacillus</taxon>
    </lineage>
</organism>
<dbReference type="AlphaFoldDB" id="F8IEG9"/>
<feature type="transmembrane region" description="Helical" evidence="1">
    <location>
        <begin position="6"/>
        <end position="27"/>
    </location>
</feature>
<protein>
    <submittedName>
        <fullName evidence="2">NADH/Ubiquinone/plastoquinone (Complex I)</fullName>
    </submittedName>
</protein>
<dbReference type="HOGENOM" id="CLU_1682928_0_0_9"/>
<dbReference type="PATRIC" id="fig|1048834.4.peg.682"/>
<evidence type="ECO:0000313" key="2">
    <source>
        <dbReference type="EMBL" id="AEJ42683.1"/>
    </source>
</evidence>
<feature type="transmembrane region" description="Helical" evidence="1">
    <location>
        <begin position="39"/>
        <end position="59"/>
    </location>
</feature>
<feature type="transmembrane region" description="Helical" evidence="1">
    <location>
        <begin position="71"/>
        <end position="92"/>
    </location>
</feature>
<dbReference type="RefSeq" id="WP_014463584.1">
    <property type="nucleotide sequence ID" value="NC_017167.1"/>
</dbReference>
<keyword evidence="1" id="KW-1133">Transmembrane helix</keyword>
<name>F8IEG9_ALIAT</name>
<evidence type="ECO:0000313" key="3">
    <source>
        <dbReference type="Proteomes" id="UP000000292"/>
    </source>
</evidence>
<keyword evidence="1" id="KW-0472">Membrane</keyword>
<sequence>MDFVNVREVVAAWVLAWIAAGMTGALVQPLREPSRRIGIHLASLGLVSLVSVVGLVTGATGVPLGPLHPTGLGWAISLYISALGLVVLTFSARHLAGDERYGSYLAWMTWILFLRVPLGWQTMCGFSPRVGWRWTRGSFGSSRCSVEAEPLGQWRG</sequence>
<reference evidence="3" key="2">
    <citation type="submission" date="2011-06" db="EMBL/GenBank/DDBJ databases">
        <title>The complete genome sequence of Alicyclobacillus acidocaldarius sp. Tc-4-1.</title>
        <authorList>
            <person name="Chen Y."/>
            <person name="He Y."/>
            <person name="Dong Z."/>
            <person name="Hu S."/>
        </authorList>
    </citation>
    <scope>NUCLEOTIDE SEQUENCE [LARGE SCALE GENOMIC DNA]</scope>
    <source>
        <strain evidence="3">Tc-4-1</strain>
    </source>
</reference>
<keyword evidence="2" id="KW-0830">Ubiquinone</keyword>
<dbReference type="STRING" id="1048834.TC41_0725"/>
<gene>
    <name evidence="2" type="ordered locus">TC41_0725</name>
</gene>
<keyword evidence="1" id="KW-0812">Transmembrane</keyword>
<feature type="transmembrane region" description="Helical" evidence="1">
    <location>
        <begin position="104"/>
        <end position="120"/>
    </location>
</feature>
<reference evidence="2 3" key="1">
    <citation type="journal article" date="2011" name="J. Bacteriol.">
        <title>Complete Genome Sequence of Alicyclobacillus acidocaldarius Strain Tc-4-1.</title>
        <authorList>
            <person name="Chen Y."/>
            <person name="He Y."/>
            <person name="Zhang B."/>
            <person name="Yang J."/>
            <person name="Li W."/>
            <person name="Dong Z."/>
            <person name="Hu S."/>
        </authorList>
    </citation>
    <scope>NUCLEOTIDE SEQUENCE [LARGE SCALE GENOMIC DNA]</scope>
    <source>
        <strain evidence="2 3">Tc-4-1</strain>
    </source>
</reference>
<evidence type="ECO:0000256" key="1">
    <source>
        <dbReference type="SAM" id="Phobius"/>
    </source>
</evidence>
<dbReference type="Proteomes" id="UP000000292">
    <property type="component" value="Chromosome"/>
</dbReference>
<proteinExistence type="predicted"/>